<evidence type="ECO:0000313" key="3">
    <source>
        <dbReference type="Proteomes" id="UP000030752"/>
    </source>
</evidence>
<protein>
    <submittedName>
        <fullName evidence="2">Uncharacterized protein</fullName>
    </submittedName>
</protein>
<gene>
    <name evidence="2" type="ORF">HMPREF1541_08916</name>
</gene>
<evidence type="ECO:0000256" key="1">
    <source>
        <dbReference type="SAM" id="Phobius"/>
    </source>
</evidence>
<dbReference type="Proteomes" id="UP000030752">
    <property type="component" value="Unassembled WGS sequence"/>
</dbReference>
<proteinExistence type="predicted"/>
<dbReference type="GeneID" id="19976255"/>
<organism evidence="2 3">
    <name type="scientific">Cyphellophora europaea (strain CBS 101466)</name>
    <name type="common">Phialophora europaea</name>
    <dbReference type="NCBI Taxonomy" id="1220924"/>
    <lineage>
        <taxon>Eukaryota</taxon>
        <taxon>Fungi</taxon>
        <taxon>Dikarya</taxon>
        <taxon>Ascomycota</taxon>
        <taxon>Pezizomycotina</taxon>
        <taxon>Eurotiomycetes</taxon>
        <taxon>Chaetothyriomycetidae</taxon>
        <taxon>Chaetothyriales</taxon>
        <taxon>Cyphellophoraceae</taxon>
        <taxon>Cyphellophora</taxon>
    </lineage>
</organism>
<sequence length="407" mass="44722">MAMQYINYIRSKTHLGGAPTQTETPVLNEEDEEFLNRITSEENPPALPPRPEQLDVEHGGVPPVRDAQTALLDGAQNIPLPETPQSELTERRSMFADTAAALDPRTTWSWLRRDSRNWKRETTASDLSDIAQGLKDADAQPNEDNLVEDAEAKKEEEDMAIVLDKLDLAAVNNRAFSVSAETQELLQRFNQVLKDLMKGVPTAYDDLEKLLTTGDDQLQKTFNSLPSFLQKLIAKLPGSMAPGLAAAAQERAEQSGINMENAGKAAAAAKKMGIKTPSLADLTGKPAAIASLLRSIIMYLRARFPAFMGMNVLWSLAMFVLLFVFWYCHKRGKEVRLEKERDLTEQEVARLEEEYAATHPESKTTAACDAPIDEVKAGMDEVELAKQAAAAAEAATSPEKGPNTAQT</sequence>
<dbReference type="InParanoid" id="W2RLQ0"/>
<keyword evidence="1" id="KW-0812">Transmembrane</keyword>
<feature type="transmembrane region" description="Helical" evidence="1">
    <location>
        <begin position="304"/>
        <end position="327"/>
    </location>
</feature>
<dbReference type="HOGENOM" id="CLU_031806_2_0_1"/>
<evidence type="ECO:0000313" key="2">
    <source>
        <dbReference type="EMBL" id="ETN36638.1"/>
    </source>
</evidence>
<dbReference type="AlphaFoldDB" id="W2RLQ0"/>
<keyword evidence="1" id="KW-0472">Membrane</keyword>
<dbReference type="STRING" id="1220924.W2RLQ0"/>
<keyword evidence="3" id="KW-1185">Reference proteome</keyword>
<reference evidence="2 3" key="1">
    <citation type="submission" date="2013-03" db="EMBL/GenBank/DDBJ databases">
        <title>The Genome Sequence of Phialophora europaea CBS 101466.</title>
        <authorList>
            <consortium name="The Broad Institute Genomics Platform"/>
            <person name="Cuomo C."/>
            <person name="de Hoog S."/>
            <person name="Gorbushina A."/>
            <person name="Walker B."/>
            <person name="Young S.K."/>
            <person name="Zeng Q."/>
            <person name="Gargeya S."/>
            <person name="Fitzgerald M."/>
            <person name="Haas B."/>
            <person name="Abouelleil A."/>
            <person name="Allen A.W."/>
            <person name="Alvarado L."/>
            <person name="Arachchi H.M."/>
            <person name="Berlin A.M."/>
            <person name="Chapman S.B."/>
            <person name="Gainer-Dewar J."/>
            <person name="Goldberg J."/>
            <person name="Griggs A."/>
            <person name="Gujja S."/>
            <person name="Hansen M."/>
            <person name="Howarth C."/>
            <person name="Imamovic A."/>
            <person name="Ireland A."/>
            <person name="Larimer J."/>
            <person name="McCowan C."/>
            <person name="Murphy C."/>
            <person name="Pearson M."/>
            <person name="Poon T.W."/>
            <person name="Priest M."/>
            <person name="Roberts A."/>
            <person name="Saif S."/>
            <person name="Shea T."/>
            <person name="Sisk P."/>
            <person name="Sykes S."/>
            <person name="Wortman J."/>
            <person name="Nusbaum C."/>
            <person name="Birren B."/>
        </authorList>
    </citation>
    <scope>NUCLEOTIDE SEQUENCE [LARGE SCALE GENOMIC DNA]</scope>
    <source>
        <strain evidence="2 3">CBS 101466</strain>
    </source>
</reference>
<dbReference type="EMBL" id="KB822725">
    <property type="protein sequence ID" value="ETN36638.1"/>
    <property type="molecule type" value="Genomic_DNA"/>
</dbReference>
<name>W2RLQ0_CYPE1</name>
<keyword evidence="1" id="KW-1133">Transmembrane helix</keyword>
<dbReference type="OrthoDB" id="5398191at2759"/>
<dbReference type="eggNOG" id="ENOG502S3A7">
    <property type="taxonomic scope" value="Eukaryota"/>
</dbReference>
<dbReference type="RefSeq" id="XP_008721456.1">
    <property type="nucleotide sequence ID" value="XM_008723234.1"/>
</dbReference>
<dbReference type="VEuPathDB" id="FungiDB:HMPREF1541_08916"/>
<accession>W2RLQ0</accession>